<reference evidence="2 3" key="1">
    <citation type="journal article" date="2015" name="Sci. Rep.">
        <title>The power of single molecule real-time sequencing technology in the de novo assembly of a eukaryotic genome.</title>
        <authorList>
            <person name="Sakai H."/>
            <person name="Naito K."/>
            <person name="Ogiso-Tanaka E."/>
            <person name="Takahashi Y."/>
            <person name="Iseki K."/>
            <person name="Muto C."/>
            <person name="Satou K."/>
            <person name="Teruya K."/>
            <person name="Shiroma A."/>
            <person name="Shimoji M."/>
            <person name="Hirano T."/>
            <person name="Itoh T."/>
            <person name="Kaga A."/>
            <person name="Tomooka N."/>
        </authorList>
    </citation>
    <scope>NUCLEOTIDE SEQUENCE [LARGE SCALE GENOMIC DNA]</scope>
    <source>
        <strain evidence="3">cv. Shumari</strain>
    </source>
</reference>
<dbReference type="AlphaFoldDB" id="A0A0S3SAH1"/>
<sequence>MKIYMLEKLNILQKYVLKNARLHLAHERKRYSVMVMRMMPHKHGTITCNLCIFYLYTGLIRYLPSFGLIGQGFLVCGY</sequence>
<keyword evidence="1" id="KW-0812">Transmembrane</keyword>
<protein>
    <submittedName>
        <fullName evidence="2">Uncharacterized protein</fullName>
    </submittedName>
</protein>
<keyword evidence="1" id="KW-0472">Membrane</keyword>
<evidence type="ECO:0000313" key="2">
    <source>
        <dbReference type="EMBL" id="BAT89789.1"/>
    </source>
</evidence>
<dbReference type="EMBL" id="AP015039">
    <property type="protein sequence ID" value="BAT89789.1"/>
    <property type="molecule type" value="Genomic_DNA"/>
</dbReference>
<dbReference type="Proteomes" id="UP000291084">
    <property type="component" value="Chromosome 6"/>
</dbReference>
<keyword evidence="1" id="KW-1133">Transmembrane helix</keyword>
<keyword evidence="3" id="KW-1185">Reference proteome</keyword>
<name>A0A0S3SAH1_PHAAN</name>
<evidence type="ECO:0000313" key="3">
    <source>
        <dbReference type="Proteomes" id="UP000291084"/>
    </source>
</evidence>
<organism evidence="2 3">
    <name type="scientific">Vigna angularis var. angularis</name>
    <dbReference type="NCBI Taxonomy" id="157739"/>
    <lineage>
        <taxon>Eukaryota</taxon>
        <taxon>Viridiplantae</taxon>
        <taxon>Streptophyta</taxon>
        <taxon>Embryophyta</taxon>
        <taxon>Tracheophyta</taxon>
        <taxon>Spermatophyta</taxon>
        <taxon>Magnoliopsida</taxon>
        <taxon>eudicotyledons</taxon>
        <taxon>Gunneridae</taxon>
        <taxon>Pentapetalae</taxon>
        <taxon>rosids</taxon>
        <taxon>fabids</taxon>
        <taxon>Fabales</taxon>
        <taxon>Fabaceae</taxon>
        <taxon>Papilionoideae</taxon>
        <taxon>50 kb inversion clade</taxon>
        <taxon>NPAAA clade</taxon>
        <taxon>indigoferoid/millettioid clade</taxon>
        <taxon>Phaseoleae</taxon>
        <taxon>Vigna</taxon>
    </lineage>
</organism>
<feature type="transmembrane region" description="Helical" evidence="1">
    <location>
        <begin position="44"/>
        <end position="63"/>
    </location>
</feature>
<evidence type="ECO:0000256" key="1">
    <source>
        <dbReference type="SAM" id="Phobius"/>
    </source>
</evidence>
<gene>
    <name evidence="2" type="primary">Vigan.06G085000</name>
    <name evidence="2" type="ORF">VIGAN_06085000</name>
</gene>
<accession>A0A0S3SAH1</accession>
<proteinExistence type="predicted"/>